<comment type="caution">
    <text evidence="1">The sequence shown here is derived from an EMBL/GenBank/DDBJ whole genome shotgun (WGS) entry which is preliminary data.</text>
</comment>
<sequence>MKIWSFGYVGLAPITAGVIILTAPPAHAQGIPVYDAQNVLQAIATVGQLKQEVQQELQLYQSLSGTRGFGELMSNPVLPNSLPSNWQSVYAAIQNGGYAGLTGSAQALRSASEIYNCEDQSDIDRQVCQRALNKPFQDKAFGTQAYQTELQELDQIQALMQQIDVTQDQKGVAELQARIQTESTAVGNEMTKLQLFRMLADTEDRLIAEQQQELVLKRAGNTARLQDQMVPATFGN</sequence>
<accession>A0A2V4TUX1</accession>
<dbReference type="InterPro" id="IPR014158">
    <property type="entry name" value="T4SS_VirB5"/>
</dbReference>
<dbReference type="Pfam" id="PF07996">
    <property type="entry name" value="T4SS"/>
    <property type="match status" value="1"/>
</dbReference>
<evidence type="ECO:0000313" key="2">
    <source>
        <dbReference type="Proteomes" id="UP000247772"/>
    </source>
</evidence>
<name>A0A2V4TUX1_9BURK</name>
<dbReference type="Gene3D" id="1.20.58.430">
    <property type="entry name" value="Type IV secretion system, VirB5-domain"/>
    <property type="match status" value="1"/>
</dbReference>
<dbReference type="SUPFAM" id="SSF101082">
    <property type="entry name" value="Typo IV secretion system protein TraC"/>
    <property type="match status" value="1"/>
</dbReference>
<protein>
    <submittedName>
        <fullName evidence="1">Type IV secretion system protein VirB5</fullName>
    </submittedName>
</protein>
<dbReference type="EMBL" id="QJSQ01000026">
    <property type="protein sequence ID" value="PYE17259.1"/>
    <property type="molecule type" value="Genomic_DNA"/>
</dbReference>
<dbReference type="NCBIfam" id="TIGR02791">
    <property type="entry name" value="VirB5"/>
    <property type="match status" value="1"/>
</dbReference>
<dbReference type="AlphaFoldDB" id="A0A2V4TUX1"/>
<dbReference type="InterPro" id="IPR023220">
    <property type="entry name" value="T4SS_VirB5-domain"/>
</dbReference>
<organism evidence="1 2">
    <name type="scientific">Paraburkholderia silvatlantica</name>
    <dbReference type="NCBI Taxonomy" id="321895"/>
    <lineage>
        <taxon>Bacteria</taxon>
        <taxon>Pseudomonadati</taxon>
        <taxon>Pseudomonadota</taxon>
        <taxon>Betaproteobacteria</taxon>
        <taxon>Burkholderiales</taxon>
        <taxon>Burkholderiaceae</taxon>
        <taxon>Paraburkholderia</taxon>
    </lineage>
</organism>
<dbReference type="CDD" id="cd14262">
    <property type="entry name" value="VirB5_like"/>
    <property type="match status" value="1"/>
</dbReference>
<gene>
    <name evidence="1" type="ORF">C7410_12668</name>
</gene>
<dbReference type="Proteomes" id="UP000247772">
    <property type="component" value="Unassembled WGS sequence"/>
</dbReference>
<evidence type="ECO:0000313" key="1">
    <source>
        <dbReference type="EMBL" id="PYE17259.1"/>
    </source>
</evidence>
<reference evidence="1 2" key="1">
    <citation type="submission" date="2018-06" db="EMBL/GenBank/DDBJ databases">
        <title>Genomic Encyclopedia of Type Strains, Phase IV (KMG-V): Genome sequencing to study the core and pangenomes of soil and plant-associated prokaryotes.</title>
        <authorList>
            <person name="Whitman W."/>
        </authorList>
    </citation>
    <scope>NUCLEOTIDE SEQUENCE [LARGE SCALE GENOMIC DNA]</scope>
    <source>
        <strain evidence="1 2">SRCL-318</strain>
    </source>
</reference>
<proteinExistence type="predicted"/>